<gene>
    <name evidence="1" type="ORF">SDC9_182470</name>
</gene>
<protein>
    <submittedName>
        <fullName evidence="1">Uncharacterized protein</fullName>
    </submittedName>
</protein>
<name>A0A645H8Y3_9ZZZZ</name>
<reference evidence="1" key="1">
    <citation type="submission" date="2019-08" db="EMBL/GenBank/DDBJ databases">
        <authorList>
            <person name="Kucharzyk K."/>
            <person name="Murdoch R.W."/>
            <person name="Higgins S."/>
            <person name="Loffler F."/>
        </authorList>
    </citation>
    <scope>NUCLEOTIDE SEQUENCE</scope>
</reference>
<dbReference type="EMBL" id="VSSQ01088290">
    <property type="protein sequence ID" value="MPN34976.1"/>
    <property type="molecule type" value="Genomic_DNA"/>
</dbReference>
<sequence>MPGFDGRPSAGKKNGALAGAPFSLAAWSGSELVLQRQHRAARFAPGVGAVPVEQRVVLLVEQVADVEVEREVLVDLVAGHRVEQPVVFDGVLDGVRVVIGDVTPGLVLPACSATDA</sequence>
<evidence type="ECO:0000313" key="1">
    <source>
        <dbReference type="EMBL" id="MPN34976.1"/>
    </source>
</evidence>
<accession>A0A645H8Y3</accession>
<organism evidence="1">
    <name type="scientific">bioreactor metagenome</name>
    <dbReference type="NCBI Taxonomy" id="1076179"/>
    <lineage>
        <taxon>unclassified sequences</taxon>
        <taxon>metagenomes</taxon>
        <taxon>ecological metagenomes</taxon>
    </lineage>
</organism>
<proteinExistence type="predicted"/>
<comment type="caution">
    <text evidence="1">The sequence shown here is derived from an EMBL/GenBank/DDBJ whole genome shotgun (WGS) entry which is preliminary data.</text>
</comment>
<dbReference type="AlphaFoldDB" id="A0A645H8Y3"/>